<protein>
    <submittedName>
        <fullName evidence="1">Uncharacterized protein</fullName>
    </submittedName>
</protein>
<dbReference type="EMBL" id="UINC01076875">
    <property type="protein sequence ID" value="SVC16454.1"/>
    <property type="molecule type" value="Genomic_DNA"/>
</dbReference>
<feature type="non-terminal residue" evidence="1">
    <location>
        <position position="1"/>
    </location>
</feature>
<feature type="non-terminal residue" evidence="1">
    <location>
        <position position="431"/>
    </location>
</feature>
<dbReference type="AlphaFoldDB" id="A0A382JVD5"/>
<gene>
    <name evidence="1" type="ORF">METZ01_LOCUS269308</name>
</gene>
<accession>A0A382JVD5</accession>
<evidence type="ECO:0000313" key="1">
    <source>
        <dbReference type="EMBL" id="SVC16454.1"/>
    </source>
</evidence>
<proteinExistence type="predicted"/>
<sequence length="431" mass="48677">FNFRPKNAQEIRSKKKPYGEEAADIFSFIKKTYGEIIILDPAKNFSQMKVPRVVKDKINIAALKKKIKEEVVDITNFKIDFGDGSGGGIKLGGKRTEALTEGFFCVYLALHLKSKLKSFSPSELTKKSGDDYTSADFTTWCSTNIISTILKYALKDTQFTKEAKHYYNYLTGINKTLKKSMHEVFTDQVLVFSKENTVKLNQGFFIMRQGQLKDTGGDPYGVFADMAKSIKSKYSLSRAPKDDKWNPADVWVIDNAGITELKDCVKLAREKKSAPANFHTAVLNHLNSCIQDLWEKKHLYPVSLKLPGGAVKVTLENDKSPGGWAKVVRYEKFELKNSNQDIQLFFSIDYVENHSRKMVQKNAFKLRLKTKTKTGGHRLEIESQSGGGARYGTVGLSSQEYILANTVPSADIDKLQKHRKEFSKLIELGYL</sequence>
<name>A0A382JVD5_9ZZZZ</name>
<organism evidence="1">
    <name type="scientific">marine metagenome</name>
    <dbReference type="NCBI Taxonomy" id="408172"/>
    <lineage>
        <taxon>unclassified sequences</taxon>
        <taxon>metagenomes</taxon>
        <taxon>ecological metagenomes</taxon>
    </lineage>
</organism>
<reference evidence="1" key="1">
    <citation type="submission" date="2018-05" db="EMBL/GenBank/DDBJ databases">
        <authorList>
            <person name="Lanie J.A."/>
            <person name="Ng W.-L."/>
            <person name="Kazmierczak K.M."/>
            <person name="Andrzejewski T.M."/>
            <person name="Davidsen T.M."/>
            <person name="Wayne K.J."/>
            <person name="Tettelin H."/>
            <person name="Glass J.I."/>
            <person name="Rusch D."/>
            <person name="Podicherti R."/>
            <person name="Tsui H.-C.T."/>
            <person name="Winkler M.E."/>
        </authorList>
    </citation>
    <scope>NUCLEOTIDE SEQUENCE</scope>
</reference>